<evidence type="ECO:0000259" key="1">
    <source>
        <dbReference type="PROSITE" id="PS51186"/>
    </source>
</evidence>
<protein>
    <submittedName>
        <fullName evidence="2">N-acetyltransferase</fullName>
    </submittedName>
</protein>
<dbReference type="SUPFAM" id="SSF55729">
    <property type="entry name" value="Acyl-CoA N-acyltransferases (Nat)"/>
    <property type="match status" value="1"/>
</dbReference>
<dbReference type="EMBL" id="RHXB01000002">
    <property type="protein sequence ID" value="RSE28532.1"/>
    <property type="molecule type" value="Genomic_DNA"/>
</dbReference>
<dbReference type="InterPro" id="IPR016181">
    <property type="entry name" value="Acyl_CoA_acyltransferase"/>
</dbReference>
<dbReference type="Pfam" id="PF00583">
    <property type="entry name" value="Acetyltransf_1"/>
    <property type="match status" value="1"/>
</dbReference>
<dbReference type="RefSeq" id="WP_125291649.1">
    <property type="nucleotide sequence ID" value="NZ_DAMBXK010000001.1"/>
</dbReference>
<dbReference type="GO" id="GO:0016747">
    <property type="term" value="F:acyltransferase activity, transferring groups other than amino-acyl groups"/>
    <property type="evidence" value="ECO:0007669"/>
    <property type="project" value="InterPro"/>
</dbReference>
<sequence>MSAVEVVPVPAIAVRDVQPDDTALIAAIYAWHVQHGRASFEEVPPDAEEMAQRIAHLREKGYPWLVAEWHGIVVGYCYAAPYRSRPAYRYTVEESIYVDASMTGRGIGRALLEELIARCEQGPWRQMIAIIGDGENNPGSQRLHRQLGFEVVGQLRSVGFKLGNWRDTLIMQRPLNQGDWALPN</sequence>
<dbReference type="PANTHER" id="PTHR43072">
    <property type="entry name" value="N-ACETYLTRANSFERASE"/>
    <property type="match status" value="1"/>
</dbReference>
<dbReference type="Gene3D" id="3.40.630.30">
    <property type="match status" value="1"/>
</dbReference>
<reference evidence="2 3" key="1">
    <citation type="submission" date="2018-10" db="EMBL/GenBank/DDBJ databases">
        <title>Transmission dynamics of multidrug resistant bacteria on intensive care unit surfaces.</title>
        <authorList>
            <person name="D'Souza A.W."/>
            <person name="Potter R.F."/>
            <person name="Wallace M."/>
            <person name="Shupe A."/>
            <person name="Patel S."/>
            <person name="Sun S."/>
            <person name="Gul D."/>
            <person name="Kwon J.H."/>
            <person name="Andleeb S."/>
            <person name="Burnham C.-A.D."/>
            <person name="Dantas G."/>
        </authorList>
    </citation>
    <scope>NUCLEOTIDE SEQUENCE [LARGE SCALE GENOMIC DNA]</scope>
    <source>
        <strain evidence="2 3">AS_373</strain>
    </source>
</reference>
<evidence type="ECO:0000313" key="3">
    <source>
        <dbReference type="Proteomes" id="UP000275331"/>
    </source>
</evidence>
<organism evidence="2 3">
    <name type="scientific">Atlantibacter subterraneus</name>
    <dbReference type="NCBI Taxonomy" id="255519"/>
    <lineage>
        <taxon>Bacteria</taxon>
        <taxon>Pseudomonadati</taxon>
        <taxon>Pseudomonadota</taxon>
        <taxon>Gammaproteobacteria</taxon>
        <taxon>Enterobacterales</taxon>
        <taxon>Enterobacteriaceae</taxon>
        <taxon>Atlantibacter</taxon>
    </lineage>
</organism>
<comment type="caution">
    <text evidence="2">The sequence shown here is derived from an EMBL/GenBank/DDBJ whole genome shotgun (WGS) entry which is preliminary data.</text>
</comment>
<keyword evidence="2" id="KW-0808">Transferase</keyword>
<dbReference type="PROSITE" id="PS51186">
    <property type="entry name" value="GNAT"/>
    <property type="match status" value="1"/>
</dbReference>
<feature type="domain" description="N-acetyltransferase" evidence="1">
    <location>
        <begin position="12"/>
        <end position="176"/>
    </location>
</feature>
<dbReference type="AlphaFoldDB" id="A0A427V7G6"/>
<accession>A0A427V7G6</accession>
<dbReference type="InterPro" id="IPR000182">
    <property type="entry name" value="GNAT_dom"/>
</dbReference>
<dbReference type="CDD" id="cd04301">
    <property type="entry name" value="NAT_SF"/>
    <property type="match status" value="1"/>
</dbReference>
<gene>
    <name evidence="2" type="ORF">EGT71_03870</name>
</gene>
<proteinExistence type="predicted"/>
<dbReference type="OrthoDB" id="5459937at2"/>
<evidence type="ECO:0000313" key="2">
    <source>
        <dbReference type="EMBL" id="RSE28532.1"/>
    </source>
</evidence>
<name>A0A427V7G6_9ENTR</name>
<dbReference type="PANTHER" id="PTHR43072:SF8">
    <property type="entry name" value="ACYLTRANSFERASE FABY-RELATED"/>
    <property type="match status" value="1"/>
</dbReference>
<dbReference type="Proteomes" id="UP000275331">
    <property type="component" value="Unassembled WGS sequence"/>
</dbReference>